<reference evidence="1 2" key="1">
    <citation type="submission" date="2015-06" db="EMBL/GenBank/DDBJ databases">
        <authorList>
            <person name="Hoefler B.C."/>
            <person name="Straight P.D."/>
        </authorList>
    </citation>
    <scope>NUCLEOTIDE SEQUENCE [LARGE SCALE GENOMIC DNA]</scope>
    <source>
        <strain evidence="1 2">NRRL 3427</strain>
    </source>
</reference>
<dbReference type="SUPFAM" id="SSF46785">
    <property type="entry name" value="Winged helix' DNA-binding domain"/>
    <property type="match status" value="1"/>
</dbReference>
<comment type="caution">
    <text evidence="1">The sequence shown here is derived from an EMBL/GenBank/DDBJ whole genome shotgun (WGS) entry which is preliminary data.</text>
</comment>
<proteinExistence type="predicted"/>
<dbReference type="InterPro" id="IPR036390">
    <property type="entry name" value="WH_DNA-bd_sf"/>
</dbReference>
<dbReference type="RefSeq" id="WP_033207271.1">
    <property type="nucleotide sequence ID" value="NZ_LGUP01000361.1"/>
</dbReference>
<dbReference type="InterPro" id="IPR036388">
    <property type="entry name" value="WH-like_DNA-bd_sf"/>
</dbReference>
<organism evidence="1 2">
    <name type="scientific">Streptomyces viridochromogenes</name>
    <dbReference type="NCBI Taxonomy" id="1938"/>
    <lineage>
        <taxon>Bacteria</taxon>
        <taxon>Bacillati</taxon>
        <taxon>Actinomycetota</taxon>
        <taxon>Actinomycetes</taxon>
        <taxon>Kitasatosporales</taxon>
        <taxon>Streptomycetaceae</taxon>
        <taxon>Streptomyces</taxon>
    </lineage>
</organism>
<dbReference type="EMBL" id="LGUP01000361">
    <property type="protein sequence ID" value="KOG16244.1"/>
    <property type="molecule type" value="Genomic_DNA"/>
</dbReference>
<dbReference type="OrthoDB" id="3697068at2"/>
<dbReference type="Proteomes" id="UP000037023">
    <property type="component" value="Unassembled WGS sequence"/>
</dbReference>
<sequence>MDPKAKPIGYLLNRTDEALTRVMDGTLAEFGLTRVAWQVLNLVGEGDGTEGDGTTDTEVLSVLSANADTPTLTAAVDTVLADGWATRPAPGRLALTPDGSRRLAEVASHVAAFRTRSVDGITTDEYRTAVRVLERMIENLEGPRP</sequence>
<dbReference type="PATRIC" id="fig|1938.6.peg.5648"/>
<evidence type="ECO:0000313" key="1">
    <source>
        <dbReference type="EMBL" id="KOG16244.1"/>
    </source>
</evidence>
<evidence type="ECO:0000313" key="2">
    <source>
        <dbReference type="Proteomes" id="UP000037023"/>
    </source>
</evidence>
<accession>A0A0L8JRR0</accession>
<dbReference type="AlphaFoldDB" id="A0A0L8JRR0"/>
<name>A0A0L8JRR0_STRVR</name>
<evidence type="ECO:0008006" key="3">
    <source>
        <dbReference type="Google" id="ProtNLM"/>
    </source>
</evidence>
<gene>
    <name evidence="1" type="ORF">ADK34_26275</name>
</gene>
<dbReference type="Gene3D" id="1.10.10.10">
    <property type="entry name" value="Winged helix-like DNA-binding domain superfamily/Winged helix DNA-binding domain"/>
    <property type="match status" value="1"/>
</dbReference>
<protein>
    <recommendedName>
        <fullName evidence="3">MarR family transcriptional regulator</fullName>
    </recommendedName>
</protein>